<dbReference type="PANTHER" id="PTHR33050:SF7">
    <property type="entry name" value="RIBONUCLEASE H"/>
    <property type="match status" value="1"/>
</dbReference>
<dbReference type="Gene3D" id="1.10.443.10">
    <property type="entry name" value="Intergrase catalytic core"/>
    <property type="match status" value="1"/>
</dbReference>
<organism evidence="4 5">
    <name type="scientific">Phytophthora nicotianae P10297</name>
    <dbReference type="NCBI Taxonomy" id="1317064"/>
    <lineage>
        <taxon>Eukaryota</taxon>
        <taxon>Sar</taxon>
        <taxon>Stramenopiles</taxon>
        <taxon>Oomycota</taxon>
        <taxon>Peronosporomycetes</taxon>
        <taxon>Peronosporales</taxon>
        <taxon>Peronosporaceae</taxon>
        <taxon>Phytophthora</taxon>
    </lineage>
</organism>
<evidence type="ECO:0000313" key="5">
    <source>
        <dbReference type="Proteomes" id="UP000018948"/>
    </source>
</evidence>
<reference evidence="4 5" key="1">
    <citation type="submission" date="2013-11" db="EMBL/GenBank/DDBJ databases">
        <title>The Genome Sequence of Phytophthora parasitica P10297.</title>
        <authorList>
            <consortium name="The Broad Institute Genomics Platform"/>
            <person name="Russ C."/>
            <person name="Tyler B."/>
            <person name="Panabieres F."/>
            <person name="Shan W."/>
            <person name="Tripathy S."/>
            <person name="Grunwald N."/>
            <person name="Machado M."/>
            <person name="Johnson C.S."/>
            <person name="Walker B."/>
            <person name="Young S.K."/>
            <person name="Zeng Q."/>
            <person name="Gargeya S."/>
            <person name="Fitzgerald M."/>
            <person name="Haas B."/>
            <person name="Abouelleil A."/>
            <person name="Allen A.W."/>
            <person name="Alvarado L."/>
            <person name="Arachchi H.M."/>
            <person name="Berlin A.M."/>
            <person name="Chapman S.B."/>
            <person name="Gainer-Dewar J."/>
            <person name="Goldberg J."/>
            <person name="Griggs A."/>
            <person name="Gujja S."/>
            <person name="Hansen M."/>
            <person name="Howarth C."/>
            <person name="Imamovic A."/>
            <person name="Ireland A."/>
            <person name="Larimer J."/>
            <person name="McCowan C."/>
            <person name="Murphy C."/>
            <person name="Pearson M."/>
            <person name="Poon T.W."/>
            <person name="Priest M."/>
            <person name="Roberts A."/>
            <person name="Saif S."/>
            <person name="Shea T."/>
            <person name="Sisk P."/>
            <person name="Sykes S."/>
            <person name="Wortman J."/>
            <person name="Nusbaum C."/>
            <person name="Birren B."/>
        </authorList>
    </citation>
    <scope>NUCLEOTIDE SEQUENCE [LARGE SCALE GENOMIC DNA]</scope>
    <source>
        <strain evidence="4 5">P10297</strain>
    </source>
</reference>
<evidence type="ECO:0000256" key="2">
    <source>
        <dbReference type="ARBA" id="ARBA00023172"/>
    </source>
</evidence>
<keyword evidence="2" id="KW-0233">DNA recombination</keyword>
<dbReference type="Gene3D" id="1.10.150.130">
    <property type="match status" value="1"/>
</dbReference>
<dbReference type="SUPFAM" id="SSF56349">
    <property type="entry name" value="DNA breaking-rejoining enzymes"/>
    <property type="match status" value="1"/>
</dbReference>
<dbReference type="Proteomes" id="UP000018948">
    <property type="component" value="Unassembled WGS sequence"/>
</dbReference>
<feature type="compositionally biased region" description="Polar residues" evidence="3">
    <location>
        <begin position="510"/>
        <end position="519"/>
    </location>
</feature>
<dbReference type="GO" id="GO:0006310">
    <property type="term" value="P:DNA recombination"/>
    <property type="evidence" value="ECO:0007669"/>
    <property type="project" value="UniProtKB-KW"/>
</dbReference>
<comment type="caution">
    <text evidence="4">The sequence shown here is derived from an EMBL/GenBank/DDBJ whole genome shotgun (WGS) entry which is preliminary data.</text>
</comment>
<dbReference type="InterPro" id="IPR052055">
    <property type="entry name" value="Hepadnavirus_pol/RT"/>
</dbReference>
<gene>
    <name evidence="4" type="ORF">F442_13343</name>
</gene>
<dbReference type="EMBL" id="ANIY01002786">
    <property type="protein sequence ID" value="ETP39180.1"/>
    <property type="molecule type" value="Genomic_DNA"/>
</dbReference>
<evidence type="ECO:0008006" key="6">
    <source>
        <dbReference type="Google" id="ProtNLM"/>
    </source>
</evidence>
<protein>
    <recommendedName>
        <fullName evidence="6">Tyr recombinase domain-containing protein</fullName>
    </recommendedName>
</protein>
<feature type="region of interest" description="Disordered" evidence="3">
    <location>
        <begin position="510"/>
        <end position="531"/>
    </location>
</feature>
<dbReference type="InterPro" id="IPR011010">
    <property type="entry name" value="DNA_brk_join_enz"/>
</dbReference>
<evidence type="ECO:0000256" key="3">
    <source>
        <dbReference type="SAM" id="MobiDB-lite"/>
    </source>
</evidence>
<dbReference type="InterPro" id="IPR010998">
    <property type="entry name" value="Integrase_recombinase_N"/>
</dbReference>
<dbReference type="GO" id="GO:0015074">
    <property type="term" value="P:DNA integration"/>
    <property type="evidence" value="ECO:0007669"/>
    <property type="project" value="InterPro"/>
</dbReference>
<evidence type="ECO:0000313" key="4">
    <source>
        <dbReference type="EMBL" id="ETP39180.1"/>
    </source>
</evidence>
<dbReference type="InterPro" id="IPR013762">
    <property type="entry name" value="Integrase-like_cat_sf"/>
</dbReference>
<feature type="region of interest" description="Disordered" evidence="3">
    <location>
        <begin position="202"/>
        <end position="232"/>
    </location>
</feature>
<name>W2YWK1_PHYNI</name>
<dbReference type="PANTHER" id="PTHR33050">
    <property type="entry name" value="REVERSE TRANSCRIPTASE DOMAIN-CONTAINING PROTEIN"/>
    <property type="match status" value="1"/>
</dbReference>
<keyword evidence="1" id="KW-0238">DNA-binding</keyword>
<proteinExistence type="predicted"/>
<accession>W2YWK1</accession>
<sequence length="1626" mass="181105">MSNLRDRSSSSSGSGIAPAAIFSLFSPSVLQTDGYANGKVVDGGVDDEGMMQVSRLNNGRLASLPVLATPRPLAEIQGREVTADEAHSGIGTYVGCCVCIARLLPQSPRVWDYGVVTDYTWDTNAATGTLHLIFRSESESTAFREDAIEVLPILLMLSDLAWFFQLLPYNPIKYALDFSYFSGNNRRRPQGVTLGDTIFSEPQAPTGALSDSDDCDSSLPSERRGQEIPRLRAPKRTRDGFWNNDDIQSLKRLKMSYLNNPSMLRSIDQLIAVRESSVSSATTSDLVGFATSTTGASAQFRPSATQRTVHRQLVNGTYALMDAQLLLETIQVQHEQISFLLHPSILSAMFNWEFGLRGLSIMHFAPVTEYFRRNYSSTHDMTDFSRSSALPQALVPAHLSDVIDALDCLGLAVNMVFLPYVSDLVDAARKLVVLLKSQQGFTSATGRGELVHWINGRLERFRGRLALQHLEEAKAVRLQFSVSDPSFIRVTQIITAACVQDLRAQQVLPQQLTAPPQSRKSTRGKAALPSQRVPVPQSVLDALPTLNGKSLCMRYLSKSPCPSRSEGCYAKKRGHFTPESLPDIVFDFIQHNYGGLKEEFAAVKQPKPPDVVQPSTQVPLESILCREERSFTSIAESGNYSVDFPSTAPEARGVGADVMPQVDIGEARSTVVGTAAPLVQHGHEYQVTHRASKHARQNDDAHLEASESRQLEMRLLNLHRGRVAAAVASALQHHGIQLPSTSPRTVTSNGTITHLINREKQRAYSTFLRRSRMQLREFVRLIRGETSEDPRPNKGLEVPSHAENWISYKYRHLLEDIVMHGVRPRWNSQFRQQCTPPRYYASATSCMNVLVEQIRKGLDSDKYLVLDIDLLAELEGIICSPFGAVEKSSPDTSHQARAIHGLSYPELASVNDNTAADDSVIVTYDGHQALARRILEVEDEFPDDAMILSDNVRHFGDRSALSIWLASLAAALLDGWSSNYAPYAASAPTWPLQPSEAATPFDPTTWCDDHNLIEPDIGTRLGEGNLALRGAIVSILGPEAINEEKFTLWFKRGKALGLLWDIPNGSLAMPRDKVAKALGRVNALLESTVTSRSQVYKLLESLRHVVTCVRSGTQIFQRFAVLTYSTRRLVQIFITDAVRDDLNWFRIILGAADLNSIPLSRFTNSQRVDFDIYMDASNYGLCALFPARREFLQVQFDEMELQSIEEFRCTGSGDLGINLRELMSAAFASIVWCKYWTGTSRHHLKHVRFWIDNKAAVSWNNRRSSRNKTAQTVLRILSVLETINSFYTTAEHISGADNTMADADRECADPSYIKETLQSLGALLRAGALAESSRTHYQRYWKQWIDWCRWMSYPEWLSDQDNNGNASQLGSFVVFLWRYGMNKSAQGNTYSTICAKLCAVRWYHKNNLGRQAISPVARPTENDYLQSKPPGSSLTLALGWYLLGYFFLLRRSEYLCIGSKHHGYIIRLQDISLYDKAGRICRSRTATPVGIRLTGAKNNQFGREEVRYHEKSGDATICPVLAARWIFKGAKEFNTRPEQPALSINHNTAITAKEVANVIKRAAEARGMDSSRFLTHSVRIGGATALLNAGADKLAIKLLGRWMSSAYEDYPVLTAQGTPGMSRLMC</sequence>
<evidence type="ECO:0000256" key="1">
    <source>
        <dbReference type="ARBA" id="ARBA00023125"/>
    </source>
</evidence>
<feature type="compositionally biased region" description="Basic and acidic residues" evidence="3">
    <location>
        <begin position="221"/>
        <end position="230"/>
    </location>
</feature>
<dbReference type="GO" id="GO:0003677">
    <property type="term" value="F:DNA binding"/>
    <property type="evidence" value="ECO:0007669"/>
    <property type="project" value="UniProtKB-KW"/>
</dbReference>